<dbReference type="EnsemblMetazoa" id="CJA42093.1">
    <property type="protein sequence ID" value="CJA42093.1"/>
    <property type="gene ID" value="WBGene00217941"/>
</dbReference>
<protein>
    <submittedName>
        <fullName evidence="1">Uncharacterized protein</fullName>
    </submittedName>
</protein>
<name>A0A8R1EU04_CAEJA</name>
<evidence type="ECO:0000313" key="2">
    <source>
        <dbReference type="Proteomes" id="UP000005237"/>
    </source>
</evidence>
<sequence>MGQHQTINKKHSAVWPFQKVEYAFCAPPAESLLLSLEARFVSASRKLSLLHFLVHLHLQIETKPQTDTLPHSLSLFCPSLPGGLREKTLSLVTESAI</sequence>
<dbReference type="AlphaFoldDB" id="A0A8R1EU04"/>
<evidence type="ECO:0000313" key="1">
    <source>
        <dbReference type="EnsemblMetazoa" id="CJA42093.1"/>
    </source>
</evidence>
<reference evidence="2" key="1">
    <citation type="submission" date="2010-08" db="EMBL/GenBank/DDBJ databases">
        <authorList>
            <consortium name="Caenorhabditis japonica Sequencing Consortium"/>
            <person name="Wilson R.K."/>
        </authorList>
    </citation>
    <scope>NUCLEOTIDE SEQUENCE [LARGE SCALE GENOMIC DNA]</scope>
    <source>
        <strain evidence="2">DF5081</strain>
    </source>
</reference>
<dbReference type="Proteomes" id="UP000005237">
    <property type="component" value="Unassembled WGS sequence"/>
</dbReference>
<organism evidence="1 2">
    <name type="scientific">Caenorhabditis japonica</name>
    <dbReference type="NCBI Taxonomy" id="281687"/>
    <lineage>
        <taxon>Eukaryota</taxon>
        <taxon>Metazoa</taxon>
        <taxon>Ecdysozoa</taxon>
        <taxon>Nematoda</taxon>
        <taxon>Chromadorea</taxon>
        <taxon>Rhabditida</taxon>
        <taxon>Rhabditina</taxon>
        <taxon>Rhabditomorpha</taxon>
        <taxon>Rhabditoidea</taxon>
        <taxon>Rhabditidae</taxon>
        <taxon>Peloderinae</taxon>
        <taxon>Caenorhabditis</taxon>
    </lineage>
</organism>
<accession>A0A8R1EU04</accession>
<reference evidence="1" key="2">
    <citation type="submission" date="2022-06" db="UniProtKB">
        <authorList>
            <consortium name="EnsemblMetazoa"/>
        </authorList>
    </citation>
    <scope>IDENTIFICATION</scope>
    <source>
        <strain evidence="1">DF5081</strain>
    </source>
</reference>
<proteinExistence type="predicted"/>
<keyword evidence="2" id="KW-1185">Reference proteome</keyword>